<protein>
    <submittedName>
        <fullName evidence="3">Uncharacterized protein</fullName>
    </submittedName>
</protein>
<dbReference type="RefSeq" id="WP_146508848.1">
    <property type="nucleotide sequence ID" value="NZ_SIHI01000001.1"/>
</dbReference>
<dbReference type="EMBL" id="SIHI01000001">
    <property type="protein sequence ID" value="TWT58448.1"/>
    <property type="molecule type" value="Genomic_DNA"/>
</dbReference>
<evidence type="ECO:0000256" key="1">
    <source>
        <dbReference type="SAM" id="MobiDB-lite"/>
    </source>
</evidence>
<feature type="compositionally biased region" description="Basic and acidic residues" evidence="1">
    <location>
        <begin position="110"/>
        <end position="125"/>
    </location>
</feature>
<evidence type="ECO:0000313" key="3">
    <source>
        <dbReference type="EMBL" id="TWT58448.1"/>
    </source>
</evidence>
<feature type="compositionally biased region" description="Basic and acidic residues" evidence="1">
    <location>
        <begin position="14"/>
        <end position="25"/>
    </location>
</feature>
<feature type="region of interest" description="Disordered" evidence="1">
    <location>
        <begin position="110"/>
        <end position="146"/>
    </location>
</feature>
<comment type="caution">
    <text evidence="3">The sequence shown here is derived from an EMBL/GenBank/DDBJ whole genome shotgun (WGS) entry which is preliminary data.</text>
</comment>
<evidence type="ECO:0000313" key="4">
    <source>
        <dbReference type="Proteomes" id="UP000317243"/>
    </source>
</evidence>
<keyword evidence="4" id="KW-1185">Reference proteome</keyword>
<dbReference type="AlphaFoldDB" id="A0A5C5X6P7"/>
<accession>A0A5C5X6P7</accession>
<keyword evidence="2" id="KW-1133">Transmembrane helix</keyword>
<name>A0A5C5X6P7_9PLAN</name>
<dbReference type="Proteomes" id="UP000317243">
    <property type="component" value="Unassembled WGS sequence"/>
</dbReference>
<feature type="compositionally biased region" description="Acidic residues" evidence="1">
    <location>
        <begin position="32"/>
        <end position="60"/>
    </location>
</feature>
<keyword evidence="2" id="KW-0472">Membrane</keyword>
<keyword evidence="2" id="KW-0812">Transmembrane</keyword>
<feature type="region of interest" description="Disordered" evidence="1">
    <location>
        <begin position="1"/>
        <end position="78"/>
    </location>
</feature>
<proteinExistence type="predicted"/>
<dbReference type="OrthoDB" id="207753at2"/>
<feature type="transmembrane region" description="Helical" evidence="2">
    <location>
        <begin position="153"/>
        <end position="174"/>
    </location>
</feature>
<gene>
    <name evidence="3" type="ORF">KOR42_18220</name>
</gene>
<organism evidence="3 4">
    <name type="scientific">Thalassoglobus neptunius</name>
    <dbReference type="NCBI Taxonomy" id="1938619"/>
    <lineage>
        <taxon>Bacteria</taxon>
        <taxon>Pseudomonadati</taxon>
        <taxon>Planctomycetota</taxon>
        <taxon>Planctomycetia</taxon>
        <taxon>Planctomycetales</taxon>
        <taxon>Planctomycetaceae</taxon>
        <taxon>Thalassoglobus</taxon>
    </lineage>
</organism>
<reference evidence="3 4" key="1">
    <citation type="submission" date="2019-02" db="EMBL/GenBank/DDBJ databases">
        <title>Deep-cultivation of Planctomycetes and their phenomic and genomic characterization uncovers novel biology.</title>
        <authorList>
            <person name="Wiegand S."/>
            <person name="Jogler M."/>
            <person name="Boedeker C."/>
            <person name="Pinto D."/>
            <person name="Vollmers J."/>
            <person name="Rivas-Marin E."/>
            <person name="Kohn T."/>
            <person name="Peeters S.H."/>
            <person name="Heuer A."/>
            <person name="Rast P."/>
            <person name="Oberbeckmann S."/>
            <person name="Bunk B."/>
            <person name="Jeske O."/>
            <person name="Meyerdierks A."/>
            <person name="Storesund J.E."/>
            <person name="Kallscheuer N."/>
            <person name="Luecker S."/>
            <person name="Lage O.M."/>
            <person name="Pohl T."/>
            <person name="Merkel B.J."/>
            <person name="Hornburger P."/>
            <person name="Mueller R.-W."/>
            <person name="Bruemmer F."/>
            <person name="Labrenz M."/>
            <person name="Spormann A.M."/>
            <person name="Op Den Camp H."/>
            <person name="Overmann J."/>
            <person name="Amann R."/>
            <person name="Jetten M.S.M."/>
            <person name="Mascher T."/>
            <person name="Medema M.H."/>
            <person name="Devos D.P."/>
            <person name="Kaster A.-K."/>
            <person name="Ovreas L."/>
            <person name="Rohde M."/>
            <person name="Galperin M.Y."/>
            <person name="Jogler C."/>
        </authorList>
    </citation>
    <scope>NUCLEOTIDE SEQUENCE [LARGE SCALE GENOMIC DNA]</scope>
    <source>
        <strain evidence="3 4">KOR42</strain>
    </source>
</reference>
<evidence type="ECO:0000256" key="2">
    <source>
        <dbReference type="SAM" id="Phobius"/>
    </source>
</evidence>
<sequence>MSSRDETPNFDWLESQRDTIADESKTPFPSMDDSEATESLEENEAEISAIIDDEDSPESDESIHNPLPDPEFNVSDGTTLIMKGKAESEDDSDPSIREMSTTDQTIVLGRERETFADPHETKADMETSTDQESVEPQPASPPPKVEVEASSRLPFMILVSYASLITIIALFLALSSGRSHQLESLPDVAPEPIQELSYVAPKEQLAPGHTLQIGEKQRFGNLLVEPIRVVIEPIEFTHYSGEESRTREPSKPVMKLFLKFTNVSDDQEIAPFDRNLTLRWVRSSDQGEYSNYYLFNTQSAADAKAPPVLTYHLTSSSDWDMKDQQLGKVLQPGESFVTYLASSEDGIDSLSGEVAWRFQFRKGFSPAGNGVTTLADVVFNADSV</sequence>